<dbReference type="Gene3D" id="3.10.50.40">
    <property type="match status" value="1"/>
</dbReference>
<dbReference type="Proteomes" id="UP001247620">
    <property type="component" value="Unassembled WGS sequence"/>
</dbReference>
<dbReference type="PROSITE" id="PS50059">
    <property type="entry name" value="FKBP_PPIASE"/>
    <property type="match status" value="1"/>
</dbReference>
<evidence type="ECO:0000256" key="4">
    <source>
        <dbReference type="PROSITE-ProRule" id="PRU00277"/>
    </source>
</evidence>
<evidence type="ECO:0000256" key="5">
    <source>
        <dbReference type="RuleBase" id="RU003915"/>
    </source>
</evidence>
<feature type="signal peptide" evidence="6">
    <location>
        <begin position="1"/>
        <end position="16"/>
    </location>
</feature>
<gene>
    <name evidence="8" type="ORF">J2W55_000110</name>
</gene>
<dbReference type="PANTHER" id="PTHR10516:SF443">
    <property type="entry name" value="FK506-BINDING PROTEIN 59-RELATED"/>
    <property type="match status" value="1"/>
</dbReference>
<protein>
    <recommendedName>
        <fullName evidence="5">Peptidyl-prolyl cis-trans isomerase</fullName>
        <ecNumber evidence="5">5.2.1.8</ecNumber>
    </recommendedName>
</protein>
<dbReference type="PROSITE" id="PS51257">
    <property type="entry name" value="PROKAR_LIPOPROTEIN"/>
    <property type="match status" value="1"/>
</dbReference>
<evidence type="ECO:0000313" key="8">
    <source>
        <dbReference type="EMBL" id="MDR6940282.1"/>
    </source>
</evidence>
<keyword evidence="3 4" id="KW-0413">Isomerase</keyword>
<dbReference type="EMBL" id="JAVDUU010000001">
    <property type="protein sequence ID" value="MDR6940282.1"/>
    <property type="molecule type" value="Genomic_DNA"/>
</dbReference>
<evidence type="ECO:0000313" key="9">
    <source>
        <dbReference type="Proteomes" id="UP001247620"/>
    </source>
</evidence>
<evidence type="ECO:0000256" key="6">
    <source>
        <dbReference type="SAM" id="SignalP"/>
    </source>
</evidence>
<sequence length="166" mass="18323">MNRILLVLLVFVVGFAACGKSGTDPSVQYNAQKAIDDKLISDYLASHPDLKAKRIDTTGVFYIINPGEEGTGNDLFTNSTQVTVGYTAQILTSGVVIAKTDNFHPSYRISDVIRGWQLGIPLMKKDGKIRLFVPSRYAYGPYAQDSIHLPANSVLDFHIQLYNVIN</sequence>
<dbReference type="InterPro" id="IPR050689">
    <property type="entry name" value="FKBP-type_PPIase"/>
</dbReference>
<dbReference type="EC" id="5.2.1.8" evidence="5"/>
<proteinExistence type="inferred from homology"/>
<dbReference type="RefSeq" id="WP_310090732.1">
    <property type="nucleotide sequence ID" value="NZ_JAVDUU010000001.1"/>
</dbReference>
<comment type="caution">
    <text evidence="8">The sequence shown here is derived from an EMBL/GenBank/DDBJ whole genome shotgun (WGS) entry which is preliminary data.</text>
</comment>
<dbReference type="SUPFAM" id="SSF54534">
    <property type="entry name" value="FKBP-like"/>
    <property type="match status" value="1"/>
</dbReference>
<keyword evidence="9" id="KW-1185">Reference proteome</keyword>
<organism evidence="8 9">
    <name type="scientific">Mucilaginibacter pocheonensis</name>
    <dbReference type="NCBI Taxonomy" id="398050"/>
    <lineage>
        <taxon>Bacteria</taxon>
        <taxon>Pseudomonadati</taxon>
        <taxon>Bacteroidota</taxon>
        <taxon>Sphingobacteriia</taxon>
        <taxon>Sphingobacteriales</taxon>
        <taxon>Sphingobacteriaceae</taxon>
        <taxon>Mucilaginibacter</taxon>
    </lineage>
</organism>
<feature type="domain" description="PPIase FKBP-type" evidence="7">
    <location>
        <begin position="79"/>
        <end position="165"/>
    </location>
</feature>
<keyword evidence="6" id="KW-0732">Signal</keyword>
<reference evidence="8 9" key="1">
    <citation type="submission" date="2023-07" db="EMBL/GenBank/DDBJ databases">
        <title>Sorghum-associated microbial communities from plants grown in Nebraska, USA.</title>
        <authorList>
            <person name="Schachtman D."/>
        </authorList>
    </citation>
    <scope>NUCLEOTIDE SEQUENCE [LARGE SCALE GENOMIC DNA]</scope>
    <source>
        <strain evidence="8 9">3262</strain>
    </source>
</reference>
<accession>A0ABU1T4G3</accession>
<dbReference type="InterPro" id="IPR001179">
    <property type="entry name" value="PPIase_FKBP_dom"/>
</dbReference>
<keyword evidence="2 4" id="KW-0697">Rotamase</keyword>
<feature type="chain" id="PRO_5046392464" description="Peptidyl-prolyl cis-trans isomerase" evidence="6">
    <location>
        <begin position="17"/>
        <end position="166"/>
    </location>
</feature>
<dbReference type="Pfam" id="PF00254">
    <property type="entry name" value="FKBP_C"/>
    <property type="match status" value="1"/>
</dbReference>
<evidence type="ECO:0000256" key="3">
    <source>
        <dbReference type="ARBA" id="ARBA00023235"/>
    </source>
</evidence>
<evidence type="ECO:0000256" key="1">
    <source>
        <dbReference type="ARBA" id="ARBA00000971"/>
    </source>
</evidence>
<dbReference type="InterPro" id="IPR046357">
    <property type="entry name" value="PPIase_dom_sf"/>
</dbReference>
<dbReference type="GO" id="GO:0003755">
    <property type="term" value="F:peptidyl-prolyl cis-trans isomerase activity"/>
    <property type="evidence" value="ECO:0007669"/>
    <property type="project" value="UniProtKB-EC"/>
</dbReference>
<evidence type="ECO:0000259" key="7">
    <source>
        <dbReference type="PROSITE" id="PS50059"/>
    </source>
</evidence>
<comment type="catalytic activity">
    <reaction evidence="1 4 5">
        <text>[protein]-peptidylproline (omega=180) = [protein]-peptidylproline (omega=0)</text>
        <dbReference type="Rhea" id="RHEA:16237"/>
        <dbReference type="Rhea" id="RHEA-COMP:10747"/>
        <dbReference type="Rhea" id="RHEA-COMP:10748"/>
        <dbReference type="ChEBI" id="CHEBI:83833"/>
        <dbReference type="ChEBI" id="CHEBI:83834"/>
        <dbReference type="EC" id="5.2.1.8"/>
    </reaction>
</comment>
<comment type="similarity">
    <text evidence="5">Belongs to the FKBP-type PPIase family.</text>
</comment>
<name>A0ABU1T4G3_9SPHI</name>
<dbReference type="PANTHER" id="PTHR10516">
    <property type="entry name" value="PEPTIDYL-PROLYL CIS-TRANS ISOMERASE"/>
    <property type="match status" value="1"/>
</dbReference>
<evidence type="ECO:0000256" key="2">
    <source>
        <dbReference type="ARBA" id="ARBA00023110"/>
    </source>
</evidence>